<evidence type="ECO:0000313" key="2">
    <source>
        <dbReference type="Proteomes" id="UP001194468"/>
    </source>
</evidence>
<reference evidence="1" key="2">
    <citation type="journal article" date="2020" name="Nat. Commun.">
        <title>Large-scale genome sequencing of mycorrhizal fungi provides insights into the early evolution of symbiotic traits.</title>
        <authorList>
            <person name="Miyauchi S."/>
            <person name="Kiss E."/>
            <person name="Kuo A."/>
            <person name="Drula E."/>
            <person name="Kohler A."/>
            <person name="Sanchez-Garcia M."/>
            <person name="Morin E."/>
            <person name="Andreopoulos B."/>
            <person name="Barry K.W."/>
            <person name="Bonito G."/>
            <person name="Buee M."/>
            <person name="Carver A."/>
            <person name="Chen C."/>
            <person name="Cichocki N."/>
            <person name="Clum A."/>
            <person name="Culley D."/>
            <person name="Crous P.W."/>
            <person name="Fauchery L."/>
            <person name="Girlanda M."/>
            <person name="Hayes R.D."/>
            <person name="Keri Z."/>
            <person name="LaButti K."/>
            <person name="Lipzen A."/>
            <person name="Lombard V."/>
            <person name="Magnuson J."/>
            <person name="Maillard F."/>
            <person name="Murat C."/>
            <person name="Nolan M."/>
            <person name="Ohm R.A."/>
            <person name="Pangilinan J."/>
            <person name="Pereira M.F."/>
            <person name="Perotto S."/>
            <person name="Peter M."/>
            <person name="Pfister S."/>
            <person name="Riley R."/>
            <person name="Sitrit Y."/>
            <person name="Stielow J.B."/>
            <person name="Szollosi G."/>
            <person name="Zifcakova L."/>
            <person name="Stursova M."/>
            <person name="Spatafora J.W."/>
            <person name="Tedersoo L."/>
            <person name="Vaario L.M."/>
            <person name="Yamada A."/>
            <person name="Yan M."/>
            <person name="Wang P."/>
            <person name="Xu J."/>
            <person name="Bruns T."/>
            <person name="Baldrian P."/>
            <person name="Vilgalys R."/>
            <person name="Dunand C."/>
            <person name="Henrissat B."/>
            <person name="Grigoriev I.V."/>
            <person name="Hibbett D."/>
            <person name="Nagy L.G."/>
            <person name="Martin F.M."/>
        </authorList>
    </citation>
    <scope>NUCLEOTIDE SEQUENCE</scope>
    <source>
        <strain evidence="1">BED1</strain>
    </source>
</reference>
<name>A0AAD4BBA2_BOLED</name>
<dbReference type="Proteomes" id="UP001194468">
    <property type="component" value="Unassembled WGS sequence"/>
</dbReference>
<feature type="non-terminal residue" evidence="1">
    <location>
        <position position="64"/>
    </location>
</feature>
<accession>A0AAD4BBA2</accession>
<gene>
    <name evidence="1" type="ORF">L210DRAFT_3583038</name>
</gene>
<keyword evidence="2" id="KW-1185">Reference proteome</keyword>
<proteinExistence type="predicted"/>
<dbReference type="EMBL" id="WHUW01000261">
    <property type="protein sequence ID" value="KAF8416328.1"/>
    <property type="molecule type" value="Genomic_DNA"/>
</dbReference>
<protein>
    <submittedName>
        <fullName evidence="1">Uncharacterized protein</fullName>
    </submittedName>
</protein>
<comment type="caution">
    <text evidence="1">The sequence shown here is derived from an EMBL/GenBank/DDBJ whole genome shotgun (WGS) entry which is preliminary data.</text>
</comment>
<organism evidence="1 2">
    <name type="scientific">Boletus edulis BED1</name>
    <dbReference type="NCBI Taxonomy" id="1328754"/>
    <lineage>
        <taxon>Eukaryota</taxon>
        <taxon>Fungi</taxon>
        <taxon>Dikarya</taxon>
        <taxon>Basidiomycota</taxon>
        <taxon>Agaricomycotina</taxon>
        <taxon>Agaricomycetes</taxon>
        <taxon>Agaricomycetidae</taxon>
        <taxon>Boletales</taxon>
        <taxon>Boletineae</taxon>
        <taxon>Boletaceae</taxon>
        <taxon>Boletoideae</taxon>
        <taxon>Boletus</taxon>
    </lineage>
</organism>
<evidence type="ECO:0000313" key="1">
    <source>
        <dbReference type="EMBL" id="KAF8416328.1"/>
    </source>
</evidence>
<sequence>MCRQDFAKCVVHRNVTFLVWPALHAPRQKRPPPLAMVAPGLVPLATLAQTERTPSCEDDIPPEL</sequence>
<reference evidence="1" key="1">
    <citation type="submission" date="2019-10" db="EMBL/GenBank/DDBJ databases">
        <authorList>
            <consortium name="DOE Joint Genome Institute"/>
            <person name="Kuo A."/>
            <person name="Miyauchi S."/>
            <person name="Kiss E."/>
            <person name="Drula E."/>
            <person name="Kohler A."/>
            <person name="Sanchez-Garcia M."/>
            <person name="Andreopoulos B."/>
            <person name="Barry K.W."/>
            <person name="Bonito G."/>
            <person name="Buee M."/>
            <person name="Carver A."/>
            <person name="Chen C."/>
            <person name="Cichocki N."/>
            <person name="Clum A."/>
            <person name="Culley D."/>
            <person name="Crous P.W."/>
            <person name="Fauchery L."/>
            <person name="Girlanda M."/>
            <person name="Hayes R."/>
            <person name="Keri Z."/>
            <person name="LaButti K."/>
            <person name="Lipzen A."/>
            <person name="Lombard V."/>
            <person name="Magnuson J."/>
            <person name="Maillard F."/>
            <person name="Morin E."/>
            <person name="Murat C."/>
            <person name="Nolan M."/>
            <person name="Ohm R."/>
            <person name="Pangilinan J."/>
            <person name="Pereira M."/>
            <person name="Perotto S."/>
            <person name="Peter M."/>
            <person name="Riley R."/>
            <person name="Sitrit Y."/>
            <person name="Stielow B."/>
            <person name="Szollosi G."/>
            <person name="Zifcakova L."/>
            <person name="Stursova M."/>
            <person name="Spatafora J.W."/>
            <person name="Tedersoo L."/>
            <person name="Vaario L.-M."/>
            <person name="Yamada A."/>
            <person name="Yan M."/>
            <person name="Wang P."/>
            <person name="Xu J."/>
            <person name="Bruns T."/>
            <person name="Baldrian P."/>
            <person name="Vilgalys R."/>
            <person name="Henrissat B."/>
            <person name="Grigoriev I.V."/>
            <person name="Hibbett D."/>
            <person name="Nagy L.G."/>
            <person name="Martin F.M."/>
        </authorList>
    </citation>
    <scope>NUCLEOTIDE SEQUENCE</scope>
    <source>
        <strain evidence="1">BED1</strain>
    </source>
</reference>
<dbReference type="AlphaFoldDB" id="A0AAD4BBA2"/>